<evidence type="ECO:0000313" key="1">
    <source>
        <dbReference type="EMBL" id="CAH0481804.1"/>
    </source>
</evidence>
<reference evidence="1 3" key="1">
    <citation type="submission" date="2021-11" db="EMBL/GenBank/DDBJ databases">
        <authorList>
            <person name="Islam A."/>
            <person name="Islam S."/>
            <person name="Flora M.S."/>
            <person name="Rahman M."/>
            <person name="Ziaur R.M."/>
            <person name="Epstein J.H."/>
            <person name="Hassan M."/>
            <person name="Klassen M."/>
            <person name="Woodard K."/>
            <person name="Webb A."/>
            <person name="Webby R.J."/>
            <person name="El Zowalaty M.E."/>
        </authorList>
    </citation>
    <scope>NUCLEOTIDE SEQUENCE</scope>
    <source>
        <strain evidence="2">Pbs1</strain>
        <strain evidence="1">Pbs3</strain>
    </source>
</reference>
<evidence type="ECO:0000313" key="2">
    <source>
        <dbReference type="EMBL" id="CAH0521296.1"/>
    </source>
</evidence>
<dbReference type="EMBL" id="CAKLCB010000376">
    <property type="protein sequence ID" value="CAH0521296.1"/>
    <property type="molecule type" value="Genomic_DNA"/>
</dbReference>
<dbReference type="EMBL" id="CAKKTJ010000330">
    <property type="protein sequence ID" value="CAH0481804.1"/>
    <property type="molecule type" value="Genomic_DNA"/>
</dbReference>
<sequence>MTTTKDLDAKLRALRAKTLMEEKEWRDQGCRLYEYEEKFLRDTLLEGNILMGWGEPRTAPVRFRNAGVRKRKRERQEAAAKHSGDLNGLFLPALSTEEQLKVDRHRLASYSSLQSPAEPLYATLKERERKLMEAKVKKCKRPAVIK</sequence>
<evidence type="ECO:0000313" key="3">
    <source>
        <dbReference type="Proteomes" id="UP001158986"/>
    </source>
</evidence>
<organism evidence="1 4">
    <name type="scientific">Peronospora belbahrii</name>
    <dbReference type="NCBI Taxonomy" id="622444"/>
    <lineage>
        <taxon>Eukaryota</taxon>
        <taxon>Sar</taxon>
        <taxon>Stramenopiles</taxon>
        <taxon>Oomycota</taxon>
        <taxon>Peronosporomycetes</taxon>
        <taxon>Peronosporales</taxon>
        <taxon>Peronosporaceae</taxon>
        <taxon>Peronospora</taxon>
    </lineage>
</organism>
<keyword evidence="3" id="KW-1185">Reference proteome</keyword>
<gene>
    <name evidence="2" type="ORF">PBS001_LOCUS7755</name>
    <name evidence="1" type="ORF">PBS003_LOCUS8409</name>
</gene>
<name>A0AAU9L793_9STRA</name>
<dbReference type="Proteomes" id="UP001160483">
    <property type="component" value="Unassembled WGS sequence"/>
</dbReference>
<proteinExistence type="predicted"/>
<comment type="caution">
    <text evidence="1">The sequence shown here is derived from an EMBL/GenBank/DDBJ whole genome shotgun (WGS) entry which is preliminary data.</text>
</comment>
<dbReference type="Proteomes" id="UP001158986">
    <property type="component" value="Unassembled WGS sequence"/>
</dbReference>
<accession>A0AAU9L793</accession>
<evidence type="ECO:0000313" key="4">
    <source>
        <dbReference type="Proteomes" id="UP001160483"/>
    </source>
</evidence>
<protein>
    <submittedName>
        <fullName evidence="1">Uncharacterized protein</fullName>
    </submittedName>
</protein>
<dbReference type="AlphaFoldDB" id="A0AAU9L793"/>